<dbReference type="GO" id="GO:0006508">
    <property type="term" value="P:proteolysis"/>
    <property type="evidence" value="ECO:0007669"/>
    <property type="project" value="UniProtKB-KW"/>
</dbReference>
<dbReference type="SUPFAM" id="SSF50156">
    <property type="entry name" value="PDZ domain-like"/>
    <property type="match status" value="1"/>
</dbReference>
<dbReference type="AlphaFoldDB" id="A0A433NMD4"/>
<dbReference type="SMART" id="SM00228">
    <property type="entry name" value="PDZ"/>
    <property type="match status" value="1"/>
</dbReference>
<dbReference type="PROSITE" id="PS50106">
    <property type="entry name" value="PDZ"/>
    <property type="match status" value="1"/>
</dbReference>
<accession>A0A433NMD4</accession>
<dbReference type="EMBL" id="RSCJ01000005">
    <property type="protein sequence ID" value="RUR84215.1"/>
    <property type="molecule type" value="Genomic_DNA"/>
</dbReference>
<dbReference type="STRING" id="211165.GCA_000317285_00691"/>
<dbReference type="InterPro" id="IPR009003">
    <property type="entry name" value="Peptidase_S1_PA"/>
</dbReference>
<dbReference type="InterPro" id="IPR048172">
    <property type="entry name" value="HhoA_HhoB_HtrA-like"/>
</dbReference>
<dbReference type="PANTHER" id="PTHR22939">
    <property type="entry name" value="SERINE PROTEASE FAMILY S1C HTRA-RELATED"/>
    <property type="match status" value="1"/>
</dbReference>
<evidence type="ECO:0000256" key="2">
    <source>
        <dbReference type="ARBA" id="ARBA00022670"/>
    </source>
</evidence>
<evidence type="ECO:0000256" key="1">
    <source>
        <dbReference type="ARBA" id="ARBA00010541"/>
    </source>
</evidence>
<feature type="domain" description="PDZ" evidence="5">
    <location>
        <begin position="319"/>
        <end position="416"/>
    </location>
</feature>
<name>A0A433NMD4_CHLFR</name>
<protein>
    <submittedName>
        <fullName evidence="6">Serine protease</fullName>
    </submittedName>
</protein>
<dbReference type="NCBIfam" id="NF041521">
    <property type="entry name" value="HhoA_HhoB_HtrA"/>
    <property type="match status" value="1"/>
</dbReference>
<evidence type="ECO:0000256" key="3">
    <source>
        <dbReference type="ARBA" id="ARBA00022801"/>
    </source>
</evidence>
<dbReference type="Pfam" id="PF13365">
    <property type="entry name" value="Trypsin_2"/>
    <property type="match status" value="1"/>
</dbReference>
<keyword evidence="7" id="KW-1185">Reference proteome</keyword>
<dbReference type="Gene3D" id="2.30.42.10">
    <property type="match status" value="1"/>
</dbReference>
<sequence>MSRKNIQNTSDLNFYARQKQPIKLEKEALKTNYFLGKVLWHKEAKQLFLSLIATGIGLLSGCTVEIPTTRTPESNVTQQVQPPTPTNNRPLEPTPEDTNFVVAVVNKVEPSVVQINTARTVRTEVPDIFQDPFIRRFFGDRVPTQPQERVVRGVGSGFVISANGQILTNAHVVNNADRVTVTFSDGRRLEGKVLGTDPISDVAVVQVPANNLQVVEMADSKQVQPGQWAIAIGNPLGLQRTVTVGVVSAIDRSVSDLGISERGVGFIQTDAAINPGNSGGPLLNARGQVIGVNTAIIQGAQGIGFAIPIETAQRIAQQLITEGKVEYPYIGIEMVALTPEIRQQINNLPNSNIRVGTDTGVLIVRIAQGSPAARAGLRPGDVIQQINNQPVTTAEQVQQAVDKSGVNSNVQMQLLRNGQTVRVTVQPAPRPART</sequence>
<evidence type="ECO:0000256" key="4">
    <source>
        <dbReference type="SAM" id="MobiDB-lite"/>
    </source>
</evidence>
<dbReference type="OrthoDB" id="9807133at2"/>
<feature type="compositionally biased region" description="Polar residues" evidence="4">
    <location>
        <begin position="69"/>
        <end position="89"/>
    </location>
</feature>
<dbReference type="GO" id="GO:0004252">
    <property type="term" value="F:serine-type endopeptidase activity"/>
    <property type="evidence" value="ECO:0007669"/>
    <property type="project" value="InterPro"/>
</dbReference>
<dbReference type="Pfam" id="PF13180">
    <property type="entry name" value="PDZ_2"/>
    <property type="match status" value="1"/>
</dbReference>
<dbReference type="InterPro" id="IPR043504">
    <property type="entry name" value="Peptidase_S1_PA_chymotrypsin"/>
</dbReference>
<keyword evidence="3" id="KW-0378">Hydrolase</keyword>
<dbReference type="Gene3D" id="2.40.10.10">
    <property type="entry name" value="Trypsin-like serine proteases"/>
    <property type="match status" value="2"/>
</dbReference>
<gene>
    <name evidence="6" type="ORF">PCC6912_18090</name>
</gene>
<keyword evidence="2 6" id="KW-0645">Protease</keyword>
<proteinExistence type="inferred from homology"/>
<feature type="region of interest" description="Disordered" evidence="4">
    <location>
        <begin position="69"/>
        <end position="95"/>
    </location>
</feature>
<dbReference type="PANTHER" id="PTHR22939:SF129">
    <property type="entry name" value="SERINE PROTEASE HTRA2, MITOCHONDRIAL"/>
    <property type="match status" value="1"/>
</dbReference>
<dbReference type="RefSeq" id="WP_016873261.1">
    <property type="nucleotide sequence ID" value="NZ_AJLN01000040.1"/>
</dbReference>
<dbReference type="InterPro" id="IPR001478">
    <property type="entry name" value="PDZ"/>
</dbReference>
<comment type="caution">
    <text evidence="6">The sequence shown here is derived from an EMBL/GenBank/DDBJ whole genome shotgun (WGS) entry which is preliminary data.</text>
</comment>
<dbReference type="Proteomes" id="UP000268857">
    <property type="component" value="Unassembled WGS sequence"/>
</dbReference>
<reference evidence="6 7" key="1">
    <citation type="journal article" date="2019" name="Genome Biol. Evol.">
        <title>Day and night: Metabolic profiles and evolutionary relationships of six axenic non-marine cyanobacteria.</title>
        <authorList>
            <person name="Will S.E."/>
            <person name="Henke P."/>
            <person name="Boedeker C."/>
            <person name="Huang S."/>
            <person name="Brinkmann H."/>
            <person name="Rohde M."/>
            <person name="Jarek M."/>
            <person name="Friedl T."/>
            <person name="Seufert S."/>
            <person name="Schumacher M."/>
            <person name="Overmann J."/>
            <person name="Neumann-Schaal M."/>
            <person name="Petersen J."/>
        </authorList>
    </citation>
    <scope>NUCLEOTIDE SEQUENCE [LARGE SCALE GENOMIC DNA]</scope>
    <source>
        <strain evidence="6 7">PCC 6912</strain>
    </source>
</reference>
<comment type="similarity">
    <text evidence="1">Belongs to the peptidase S1C family.</text>
</comment>
<dbReference type="InterPro" id="IPR001940">
    <property type="entry name" value="Peptidase_S1C"/>
</dbReference>
<evidence type="ECO:0000313" key="6">
    <source>
        <dbReference type="EMBL" id="RUR84215.1"/>
    </source>
</evidence>
<dbReference type="PRINTS" id="PR00834">
    <property type="entry name" value="PROTEASES2C"/>
</dbReference>
<dbReference type="SUPFAM" id="SSF50494">
    <property type="entry name" value="Trypsin-like serine proteases"/>
    <property type="match status" value="1"/>
</dbReference>
<organism evidence="6 7">
    <name type="scientific">Chlorogloeopsis fritschii PCC 6912</name>
    <dbReference type="NCBI Taxonomy" id="211165"/>
    <lineage>
        <taxon>Bacteria</taxon>
        <taxon>Bacillati</taxon>
        <taxon>Cyanobacteriota</taxon>
        <taxon>Cyanophyceae</taxon>
        <taxon>Nostocales</taxon>
        <taxon>Chlorogloeopsidaceae</taxon>
        <taxon>Chlorogloeopsis</taxon>
    </lineage>
</organism>
<dbReference type="InterPro" id="IPR036034">
    <property type="entry name" value="PDZ_sf"/>
</dbReference>
<evidence type="ECO:0000313" key="7">
    <source>
        <dbReference type="Proteomes" id="UP000268857"/>
    </source>
</evidence>
<evidence type="ECO:0000259" key="5">
    <source>
        <dbReference type="PROSITE" id="PS50106"/>
    </source>
</evidence>